<dbReference type="Pfam" id="PF00990">
    <property type="entry name" value="GGDEF"/>
    <property type="match status" value="1"/>
</dbReference>
<evidence type="ECO:0000256" key="2">
    <source>
        <dbReference type="ARBA" id="ARBA00034247"/>
    </source>
</evidence>
<dbReference type="InterPro" id="IPR000160">
    <property type="entry name" value="GGDEF_dom"/>
</dbReference>
<proteinExistence type="predicted"/>
<dbReference type="CDD" id="cd01949">
    <property type="entry name" value="GGDEF"/>
    <property type="match status" value="1"/>
</dbReference>
<dbReference type="Proteomes" id="UP000187408">
    <property type="component" value="Unassembled WGS sequence"/>
</dbReference>
<dbReference type="GO" id="GO:0052621">
    <property type="term" value="F:diguanylate cyclase activity"/>
    <property type="evidence" value="ECO:0007669"/>
    <property type="project" value="UniProtKB-EC"/>
</dbReference>
<keyword evidence="3" id="KW-1133">Transmembrane helix</keyword>
<comment type="caution">
    <text evidence="5">The sequence shown here is derived from an EMBL/GenBank/DDBJ whole genome shotgun (WGS) entry which is preliminary data.</text>
</comment>
<dbReference type="PROSITE" id="PS50887">
    <property type="entry name" value="GGDEF"/>
    <property type="match status" value="1"/>
</dbReference>
<dbReference type="NCBIfam" id="TIGR00254">
    <property type="entry name" value="GGDEF"/>
    <property type="match status" value="1"/>
</dbReference>
<feature type="transmembrane region" description="Helical" evidence="3">
    <location>
        <begin position="103"/>
        <end position="136"/>
    </location>
</feature>
<evidence type="ECO:0000256" key="3">
    <source>
        <dbReference type="SAM" id="Phobius"/>
    </source>
</evidence>
<dbReference type="EC" id="2.7.7.65" evidence="1"/>
<dbReference type="Gene3D" id="3.30.70.270">
    <property type="match status" value="1"/>
</dbReference>
<evidence type="ECO:0000259" key="4">
    <source>
        <dbReference type="PROSITE" id="PS50887"/>
    </source>
</evidence>
<feature type="domain" description="GGDEF" evidence="4">
    <location>
        <begin position="213"/>
        <end position="341"/>
    </location>
</feature>
<keyword evidence="6" id="KW-1185">Reference proteome</keyword>
<keyword evidence="3" id="KW-0472">Membrane</keyword>
<feature type="transmembrane region" description="Helical" evidence="3">
    <location>
        <begin position="52"/>
        <end position="71"/>
    </location>
</feature>
<protein>
    <recommendedName>
        <fullName evidence="1">diguanylate cyclase</fullName>
        <ecNumber evidence="1">2.7.7.65</ecNumber>
    </recommendedName>
</protein>
<feature type="transmembrane region" description="Helical" evidence="3">
    <location>
        <begin position="77"/>
        <end position="96"/>
    </location>
</feature>
<dbReference type="InterPro" id="IPR043128">
    <property type="entry name" value="Rev_trsase/Diguanyl_cyclase"/>
</dbReference>
<reference evidence="5 6" key="1">
    <citation type="submission" date="2016-10" db="EMBL/GenBank/DDBJ databases">
        <title>Genome sequence of a sulfur-reducing bacterium Desulfurobacterium indicum K6013.</title>
        <authorList>
            <person name="Cao J."/>
            <person name="Shao Z."/>
            <person name="Alain K."/>
            <person name="Jebbar M."/>
        </authorList>
    </citation>
    <scope>NUCLEOTIDE SEQUENCE [LARGE SCALE GENOMIC DNA]</scope>
    <source>
        <strain evidence="5 6">K6013</strain>
    </source>
</reference>
<comment type="catalytic activity">
    <reaction evidence="2">
        <text>2 GTP = 3',3'-c-di-GMP + 2 diphosphate</text>
        <dbReference type="Rhea" id="RHEA:24898"/>
        <dbReference type="ChEBI" id="CHEBI:33019"/>
        <dbReference type="ChEBI" id="CHEBI:37565"/>
        <dbReference type="ChEBI" id="CHEBI:58805"/>
        <dbReference type="EC" id="2.7.7.65"/>
    </reaction>
</comment>
<dbReference type="RefSeq" id="WP_076712621.1">
    <property type="nucleotide sequence ID" value="NZ_MOEN01000007.1"/>
</dbReference>
<organism evidence="5 6">
    <name type="scientific">Desulfurobacterium indicum</name>
    <dbReference type="NCBI Taxonomy" id="1914305"/>
    <lineage>
        <taxon>Bacteria</taxon>
        <taxon>Pseudomonadati</taxon>
        <taxon>Aquificota</taxon>
        <taxon>Aquificia</taxon>
        <taxon>Desulfurobacteriales</taxon>
        <taxon>Desulfurobacteriaceae</taxon>
        <taxon>Desulfurobacterium</taxon>
    </lineage>
</organism>
<feature type="transmembrane region" description="Helical" evidence="3">
    <location>
        <begin position="25"/>
        <end position="43"/>
    </location>
</feature>
<dbReference type="SMART" id="SM00267">
    <property type="entry name" value="GGDEF"/>
    <property type="match status" value="1"/>
</dbReference>
<gene>
    <name evidence="5" type="ORF">BLW93_02940</name>
</gene>
<sequence>MEKVGIKKICCLTDSSDLEGLRQAIFYYILMAAIVTVPIFGGLRNFVFGKYVIAKASLISEILLIVSYFFYKKGKCGYAKLILFASVGLLLLSVVYQDIPFMYMWLALFPALAFILFPSDTALFLSVFFGLIVFIVDYLVHSRGTGELYFLQEMLVFYVFMVAGGFLYAKVMERQQFLLKWLISKDELTGAVSRVRFLENLEKEISRAKRYNIPLSFIMFDIDNFREINKSLGFETGNSFLKQVVKAVERNIRSADVIVRWGDDEFIIFAPHTDIYGAIKLAEKLKDIIDKVFAKIGGKITVSMGVTSLEENDNPDEVLRRLEEALYLAKNRGGNRIESLE</sequence>
<feature type="transmembrane region" description="Helical" evidence="3">
    <location>
        <begin position="148"/>
        <end position="169"/>
    </location>
</feature>
<dbReference type="AlphaFoldDB" id="A0A1R1MMA5"/>
<dbReference type="PANTHER" id="PTHR45138">
    <property type="entry name" value="REGULATORY COMPONENTS OF SENSORY TRANSDUCTION SYSTEM"/>
    <property type="match status" value="1"/>
</dbReference>
<dbReference type="STRING" id="1914305.BLW93_02940"/>
<dbReference type="InterPro" id="IPR029787">
    <property type="entry name" value="Nucleotide_cyclase"/>
</dbReference>
<name>A0A1R1MMA5_9BACT</name>
<evidence type="ECO:0000313" key="6">
    <source>
        <dbReference type="Proteomes" id="UP000187408"/>
    </source>
</evidence>
<evidence type="ECO:0000256" key="1">
    <source>
        <dbReference type="ARBA" id="ARBA00012528"/>
    </source>
</evidence>
<keyword evidence="3" id="KW-0812">Transmembrane</keyword>
<evidence type="ECO:0000313" key="5">
    <source>
        <dbReference type="EMBL" id="OMH40883.1"/>
    </source>
</evidence>
<dbReference type="OrthoDB" id="9759607at2"/>
<dbReference type="EMBL" id="MOEN01000007">
    <property type="protein sequence ID" value="OMH40883.1"/>
    <property type="molecule type" value="Genomic_DNA"/>
</dbReference>
<dbReference type="SUPFAM" id="SSF55073">
    <property type="entry name" value="Nucleotide cyclase"/>
    <property type="match status" value="1"/>
</dbReference>
<accession>A0A1R1MMA5</accession>
<dbReference type="InterPro" id="IPR050469">
    <property type="entry name" value="Diguanylate_Cyclase"/>
</dbReference>
<dbReference type="PANTHER" id="PTHR45138:SF9">
    <property type="entry name" value="DIGUANYLATE CYCLASE DGCM-RELATED"/>
    <property type="match status" value="1"/>
</dbReference>